<protein>
    <submittedName>
        <fullName evidence="2">Uncharacterized protein</fullName>
    </submittedName>
</protein>
<keyword evidence="3" id="KW-1185">Reference proteome</keyword>
<dbReference type="EMBL" id="JAQOWY010000305">
    <property type="protein sequence ID" value="KAK1844584.1"/>
    <property type="molecule type" value="Genomic_DNA"/>
</dbReference>
<proteinExistence type="predicted"/>
<gene>
    <name evidence="2" type="ORF">CCHR01_12784</name>
</gene>
<comment type="caution">
    <text evidence="2">The sequence shown here is derived from an EMBL/GenBank/DDBJ whole genome shotgun (WGS) entry which is preliminary data.</text>
</comment>
<dbReference type="Proteomes" id="UP001243330">
    <property type="component" value="Unassembled WGS sequence"/>
</dbReference>
<sequence>MATTTTTGQSRPPKPRPIYSAVASRRLWRLSMGAWEQLGQGHLASARPAREPWKGRGTASRIRDRPVYLLARSFTVERGPLLFLFPDAHVRLNKIPARRRRGLVHARRRPQRADVRQRPANHM</sequence>
<name>A0AAD9AB66_9PEZI</name>
<evidence type="ECO:0000313" key="3">
    <source>
        <dbReference type="Proteomes" id="UP001243330"/>
    </source>
</evidence>
<evidence type="ECO:0000256" key="1">
    <source>
        <dbReference type="SAM" id="MobiDB-lite"/>
    </source>
</evidence>
<evidence type="ECO:0000313" key="2">
    <source>
        <dbReference type="EMBL" id="KAK1844584.1"/>
    </source>
</evidence>
<feature type="region of interest" description="Disordered" evidence="1">
    <location>
        <begin position="101"/>
        <end position="123"/>
    </location>
</feature>
<dbReference type="AlphaFoldDB" id="A0AAD9AB66"/>
<accession>A0AAD9AB66</accession>
<reference evidence="2" key="1">
    <citation type="submission" date="2023-01" db="EMBL/GenBank/DDBJ databases">
        <title>Colletotrichum chrysophilum M932 genome sequence.</title>
        <authorList>
            <person name="Baroncelli R."/>
        </authorList>
    </citation>
    <scope>NUCLEOTIDE SEQUENCE</scope>
    <source>
        <strain evidence="2">M932</strain>
    </source>
</reference>
<feature type="compositionally biased region" description="Basic residues" evidence="1">
    <location>
        <begin position="101"/>
        <end position="110"/>
    </location>
</feature>
<organism evidence="2 3">
    <name type="scientific">Colletotrichum chrysophilum</name>
    <dbReference type="NCBI Taxonomy" id="1836956"/>
    <lineage>
        <taxon>Eukaryota</taxon>
        <taxon>Fungi</taxon>
        <taxon>Dikarya</taxon>
        <taxon>Ascomycota</taxon>
        <taxon>Pezizomycotina</taxon>
        <taxon>Sordariomycetes</taxon>
        <taxon>Hypocreomycetidae</taxon>
        <taxon>Glomerellales</taxon>
        <taxon>Glomerellaceae</taxon>
        <taxon>Colletotrichum</taxon>
        <taxon>Colletotrichum gloeosporioides species complex</taxon>
    </lineage>
</organism>